<proteinExistence type="predicted"/>
<evidence type="ECO:0000256" key="2">
    <source>
        <dbReference type="ARBA" id="ARBA00023315"/>
    </source>
</evidence>
<dbReference type="PANTHER" id="PTHR43877">
    <property type="entry name" value="AMINOALKYLPHOSPHONATE N-ACETYLTRANSFERASE-RELATED-RELATED"/>
    <property type="match status" value="1"/>
</dbReference>
<dbReference type="Gene3D" id="3.40.630.30">
    <property type="match status" value="1"/>
</dbReference>
<evidence type="ECO:0000313" key="4">
    <source>
        <dbReference type="EMBL" id="SEP88789.1"/>
    </source>
</evidence>
<dbReference type="RefSeq" id="WP_090390850.1">
    <property type="nucleotide sequence ID" value="NZ_FOFP01000002.1"/>
</dbReference>
<dbReference type="CDD" id="cd04301">
    <property type="entry name" value="NAT_SF"/>
    <property type="match status" value="1"/>
</dbReference>
<dbReference type="EMBL" id="FOFP01000002">
    <property type="protein sequence ID" value="SEP88789.1"/>
    <property type="molecule type" value="Genomic_DNA"/>
</dbReference>
<dbReference type="Proteomes" id="UP000198512">
    <property type="component" value="Unassembled WGS sequence"/>
</dbReference>
<dbReference type="InterPro" id="IPR000182">
    <property type="entry name" value="GNAT_dom"/>
</dbReference>
<protein>
    <submittedName>
        <fullName evidence="4">L-amino acid N-acyltransferase YncA</fullName>
    </submittedName>
</protein>
<evidence type="ECO:0000259" key="3">
    <source>
        <dbReference type="PROSITE" id="PS51186"/>
    </source>
</evidence>
<comment type="caution">
    <text evidence="4">The sequence shown here is derived from an EMBL/GenBank/DDBJ whole genome shotgun (WGS) entry which is preliminary data.</text>
</comment>
<keyword evidence="2" id="KW-0012">Acyltransferase</keyword>
<evidence type="ECO:0000256" key="1">
    <source>
        <dbReference type="ARBA" id="ARBA00022679"/>
    </source>
</evidence>
<accession>A0ABY1B4C2</accession>
<keyword evidence="5" id="KW-1185">Reference proteome</keyword>
<keyword evidence="1" id="KW-0808">Transferase</keyword>
<evidence type="ECO:0000313" key="5">
    <source>
        <dbReference type="Proteomes" id="UP000198512"/>
    </source>
</evidence>
<organism evidence="4 5">
    <name type="scientific">Pseudomonas cuatrocienegasensis</name>
    <dbReference type="NCBI Taxonomy" id="543360"/>
    <lineage>
        <taxon>Bacteria</taxon>
        <taxon>Pseudomonadati</taxon>
        <taxon>Pseudomonadota</taxon>
        <taxon>Gammaproteobacteria</taxon>
        <taxon>Pseudomonadales</taxon>
        <taxon>Pseudomonadaceae</taxon>
        <taxon>Pseudomonas</taxon>
    </lineage>
</organism>
<gene>
    <name evidence="4" type="ORF">SAMN05216600_102165</name>
</gene>
<sequence length="169" mass="18296">MRDVLIRPAAAEDIATLCALLFEHGPNPWNHLPHDEVVAHLNGIASGEVAALLADCDGEVVGFVSYIRTDSFARYQPQSRLDLTHAYICEAVTHRALAGRGLGSTLLKQVIAALAEQGLQDIYIERHEENAASAGMMRKAGFSELLSYADPARRPQGSGRTTLCCLRLG</sequence>
<dbReference type="Pfam" id="PF00583">
    <property type="entry name" value="Acetyltransf_1"/>
    <property type="match status" value="1"/>
</dbReference>
<dbReference type="InterPro" id="IPR016181">
    <property type="entry name" value="Acyl_CoA_acyltransferase"/>
</dbReference>
<dbReference type="SUPFAM" id="SSF55729">
    <property type="entry name" value="Acyl-CoA N-acyltransferases (Nat)"/>
    <property type="match status" value="1"/>
</dbReference>
<feature type="domain" description="N-acetyltransferase" evidence="3">
    <location>
        <begin position="4"/>
        <end position="157"/>
    </location>
</feature>
<dbReference type="InterPro" id="IPR050832">
    <property type="entry name" value="Bact_Acetyltransf"/>
</dbReference>
<reference evidence="4 5" key="1">
    <citation type="submission" date="2016-10" db="EMBL/GenBank/DDBJ databases">
        <authorList>
            <person name="Varghese N."/>
            <person name="Submissions S."/>
        </authorList>
    </citation>
    <scope>NUCLEOTIDE SEQUENCE [LARGE SCALE GENOMIC DNA]</scope>
    <source>
        <strain evidence="4 5">CIP 109853</strain>
    </source>
</reference>
<name>A0ABY1B4C2_9PSED</name>
<dbReference type="PROSITE" id="PS51186">
    <property type="entry name" value="GNAT"/>
    <property type="match status" value="1"/>
</dbReference>